<keyword evidence="6" id="KW-1185">Reference proteome</keyword>
<keyword evidence="2" id="KW-1133">Transmembrane helix</keyword>
<dbReference type="EMBL" id="OU963870">
    <property type="protein sequence ID" value="CAH0778386.1"/>
    <property type="molecule type" value="Genomic_DNA"/>
</dbReference>
<dbReference type="Pfam" id="PF01683">
    <property type="entry name" value="EB"/>
    <property type="match status" value="1"/>
</dbReference>
<evidence type="ECO:0000256" key="1">
    <source>
        <dbReference type="SAM" id="MobiDB-lite"/>
    </source>
</evidence>
<feature type="transmembrane region" description="Helical" evidence="2">
    <location>
        <begin position="146"/>
        <end position="167"/>
    </location>
</feature>
<feature type="compositionally biased region" description="Polar residues" evidence="1">
    <location>
        <begin position="224"/>
        <end position="237"/>
    </location>
</feature>
<evidence type="ECO:0000313" key="5">
    <source>
        <dbReference type="EMBL" id="CAH0778386.1"/>
    </source>
</evidence>
<feature type="region of interest" description="Disordered" evidence="1">
    <location>
        <begin position="199"/>
        <end position="269"/>
    </location>
</feature>
<feature type="chain" id="PRO_5040337524" description="EB domain-containing protein" evidence="3">
    <location>
        <begin position="19"/>
        <end position="269"/>
    </location>
</feature>
<reference evidence="5" key="1">
    <citation type="submission" date="2021-12" db="EMBL/GenBank/DDBJ databases">
        <authorList>
            <person name="King R."/>
        </authorList>
    </citation>
    <scope>NUCLEOTIDE SEQUENCE</scope>
</reference>
<feature type="domain" description="EB" evidence="4">
    <location>
        <begin position="79"/>
        <end position="120"/>
    </location>
</feature>
<dbReference type="AlphaFoldDB" id="A0A9P0G691"/>
<feature type="signal peptide" evidence="3">
    <location>
        <begin position="1"/>
        <end position="18"/>
    </location>
</feature>
<sequence length="269" mass="29497">MLGLCFLLLTAAAWTTSASDPLSTSHSEHSSVPKYYSGTKKFGDKCENTWECGFDGGICDAIKKSCQCLPELPATNHIDKCGKEAAVNESCFFDEQCESSYFQTKCQDGKCVCRFDMKPVFHKDGSVECIGDTSSSGPTTYIDPTMIGILVVMFLMFIIICVVLRLFSKARWQENRTIFNTPNPRLMNVSLLRDAKHTVAPEERRGSHHSVSRQHSAASLRLHSPSNPQVAGIGTQNGRRESKGSYGTGLKSPTSNTKLEPATLESPLA</sequence>
<dbReference type="Proteomes" id="UP001152759">
    <property type="component" value="Chromosome 9"/>
</dbReference>
<organism evidence="5 6">
    <name type="scientific">Bemisia tabaci</name>
    <name type="common">Sweetpotato whitefly</name>
    <name type="synonym">Aleurodes tabaci</name>
    <dbReference type="NCBI Taxonomy" id="7038"/>
    <lineage>
        <taxon>Eukaryota</taxon>
        <taxon>Metazoa</taxon>
        <taxon>Ecdysozoa</taxon>
        <taxon>Arthropoda</taxon>
        <taxon>Hexapoda</taxon>
        <taxon>Insecta</taxon>
        <taxon>Pterygota</taxon>
        <taxon>Neoptera</taxon>
        <taxon>Paraneoptera</taxon>
        <taxon>Hemiptera</taxon>
        <taxon>Sternorrhyncha</taxon>
        <taxon>Aleyrodoidea</taxon>
        <taxon>Aleyrodidae</taxon>
        <taxon>Aleyrodinae</taxon>
        <taxon>Bemisia</taxon>
    </lineage>
</organism>
<dbReference type="KEGG" id="btab:109036087"/>
<evidence type="ECO:0000259" key="4">
    <source>
        <dbReference type="Pfam" id="PF01683"/>
    </source>
</evidence>
<evidence type="ECO:0000313" key="6">
    <source>
        <dbReference type="Proteomes" id="UP001152759"/>
    </source>
</evidence>
<evidence type="ECO:0000256" key="2">
    <source>
        <dbReference type="SAM" id="Phobius"/>
    </source>
</evidence>
<keyword evidence="2" id="KW-0472">Membrane</keyword>
<protein>
    <recommendedName>
        <fullName evidence="4">EB domain-containing protein</fullName>
    </recommendedName>
</protein>
<name>A0A9P0G691_BEMTA</name>
<gene>
    <name evidence="5" type="ORF">BEMITA_LOCUS14202</name>
</gene>
<accession>A0A9P0G691</accession>
<dbReference type="InterPro" id="IPR006149">
    <property type="entry name" value="EB_dom"/>
</dbReference>
<evidence type="ECO:0000256" key="3">
    <source>
        <dbReference type="SAM" id="SignalP"/>
    </source>
</evidence>
<keyword evidence="3" id="KW-0732">Signal</keyword>
<proteinExistence type="predicted"/>
<keyword evidence="2" id="KW-0812">Transmembrane</keyword>